<dbReference type="InterPro" id="IPR029033">
    <property type="entry name" value="His_PPase_superfam"/>
</dbReference>
<evidence type="ECO:0000256" key="8">
    <source>
        <dbReference type="ARBA" id="ARBA00022840"/>
    </source>
</evidence>
<evidence type="ECO:0000256" key="1">
    <source>
        <dbReference type="ARBA" id="ARBA00004514"/>
    </source>
</evidence>
<feature type="compositionally biased region" description="Polar residues" evidence="14">
    <location>
        <begin position="1868"/>
        <end position="1891"/>
    </location>
</feature>
<evidence type="ECO:0000313" key="16">
    <source>
        <dbReference type="Proteomes" id="UP000504635"/>
    </source>
</evidence>
<gene>
    <name evidence="17" type="primary">LOC115888021</name>
</gene>
<feature type="region of interest" description="Disordered" evidence="14">
    <location>
        <begin position="926"/>
        <end position="961"/>
    </location>
</feature>
<comment type="similarity">
    <text evidence="2 13">Belongs to the histidine acid phosphatase family. VIP1 subfamily.</text>
</comment>
<comment type="subcellular location">
    <subcellularLocation>
        <location evidence="1 13">Cytoplasm</location>
        <location evidence="1 13">Cytosol</location>
    </subcellularLocation>
</comment>
<dbReference type="Pfam" id="PF00328">
    <property type="entry name" value="His_Phos_2"/>
    <property type="match status" value="1"/>
</dbReference>
<evidence type="ECO:0000256" key="5">
    <source>
        <dbReference type="ARBA" id="ARBA00022679"/>
    </source>
</evidence>
<sequence length="1944" mass="216131">MSYTELEQGYQGLRKITYRPAQFYVGAGDLELCDPSNPDLDPQEMDDGGKVVIVGVCAMEKKTQSKPMKEILTRLQDFEYIKVIVFQEDVILNQPVEEWPVCDCLISFHSKGFPLDKAIQYAQLHNPYVINNLHMQYDIQDRRKVYSTLEAEGIAIPRYAVLDRDSLDPKDHELVESEDHVEVNGIIFNKPFVEKPVSAEDHNIYIYYPTQAGGGSQRLFRKIGSRSSVYSPESRVRKTGSFIYEDFMPTDGTDVKVYTVGPDYAHAEARKSPALDGKVERDREGKEIRYPVILSNAEKLISRKVCLAFKQAVCGFDLLRANGKSFVCDVNGFSFVKNSNKYYDDSAKILGNMILRELAPTLHIPWSVPFQLDDPPIVPTTFGKMMELRCVTAVIRHGDRTPKQKMKVEVRHPKFFEIFDKYDGYKHGHVKLKRPKQLQEILDIARSLLAEIQQHEADPEIEEKQGKLEQLKAVLEMYGHFSGINRKVQMKYQPKGRPRGSSSDDVDKPAEPSLVLILKWGGELTPAGRIQAEELGRIFRCMYPGGQGRHFAGEYAGAQGLGLLRLHSTFRHDLKIYASDEGRVQMTAAAFAKGLLALEGELTPILVQMVKSANTNGLLDNDCDSSKYQNMCKSRLHELMQVDRDFSPADREKINPCNSVSINDALDFVKNPYKCCKHVHELIKSLMEIVQVKKEDGKTKEAILYHGETWDLMYRRWGKIEKDFYTKNKTFDISKIPDIYDCIKYDLQHNQHTLQFEQAEELYIYAKYLADIVIPQEYGLTGQEKLTISQGICTPLLKKIKADLQRNIEEMGEETVNRLNPRYSHGVSSPGRHVRTRLYFTSESHIHSLITVLRHGGLLDVIKDEQWRRAMEYVSMVSELNYMSQIVIMLYEDPTKDPCSEERFHIELHFSPGVNCCVQKNLPPGPGFRPHSRNESAASKSSSVNTSATATPEENKNQPIAEEGEISVIEEEKFCGNPPSILESTPQNNLSPEDFPDAYTYTRTGRFIKTSAPIPIGNSHTVSGHEAMHLAKCLNEELANQATQRGGRCFGNRAISPEPEPRSKSYDHKSPQKGKAEKLHQSLDAVNSTAHNTTDVSATPTNQPPPVKTVSPLETYVAPSIRRQEFAALHEKPALSPISGSIELESPTDSPLPVRKMSKNEIPLTQLNLALFTSGLEMKHACRLSSTNELPLTDIKFQSKFIDDDSSSLEVNLETDIKLMDENAPKKSVIQHRSFSDPNILDLEWIHGCDKEFLMQKYSDSLPKESNLSPHEFPFPPRSIYPEHDPRATCLLCAPPSPSLLTFFTSRRSMSHPADSPRVIHPCVSNSECGAGAGSGGGVGCQTTKRHRHSIAGQMSYFKVMGLSYAVPGGLKKLIGGSANSLFSTAVISGSSSAPNLRDMIPSTASASAIEGFGGVPPIRPLETLHNALSLKQIDTFLDQMTMAQLYRTPSSTPPKHPSTPLPTPTSSTVTQGKGESLKLQSPGSSAGWSGPPSFVSSSGPSSPGLSDTNSKESSSDMSSSIISADGLNLDELSKIFPTAPGLDNDLGSVGMTLDTLDKEISGSIEFSEFYANLHKPREESGEITPISYGSEIDFNTNEATAGSSSALEFDFTLTEDLDKEDNSDTLTSQASKSFIDNCNALRTSLTESGSSGSITPKVISPSTANISVYNNILRSNDYYNMKPISNIKRAHSLYTKTSDMNPSDLKNLVMDFSKFEKDVSSTNTNVNIANVGCLKWSTSKEKFFDITKDNKTENIDFGKNLNTGATKKLEKDTDLLTKLTPGTILVKETYIEPPKISRVSRSFHGKSPTSNSYLDICGVPRRASDIPFSSRTQNEATGGFSKLEGVFIGKGTEAGMRNRPQFLTQMSQPCGESSRVSGTMPRKTSLTTESASKHPRFTTTKVDEAEHAASIGLNNNWPRKSKNSKEQNSENANKDKNLDFRDD</sequence>
<keyword evidence="7 13" id="KW-0418">Kinase</keyword>
<dbReference type="FunFam" id="3.40.50.11950:FF:000003">
    <property type="entry name" value="Inositol hexakisphosphate and diphosphoinositol-pentakisphosphate kinase"/>
    <property type="match status" value="1"/>
</dbReference>
<dbReference type="FunCoup" id="A0A6J2YJ74">
    <property type="interactions" value="1205"/>
</dbReference>
<feature type="compositionally biased region" description="Pro residues" evidence="14">
    <location>
        <begin position="1452"/>
        <end position="1464"/>
    </location>
</feature>
<dbReference type="GO" id="GO:0006020">
    <property type="term" value="P:inositol metabolic process"/>
    <property type="evidence" value="ECO:0007669"/>
    <property type="project" value="TreeGrafter"/>
</dbReference>
<evidence type="ECO:0000256" key="9">
    <source>
        <dbReference type="ARBA" id="ARBA00033696"/>
    </source>
</evidence>
<dbReference type="FunFam" id="3.30.470.20:FF:000003">
    <property type="entry name" value="Inositol hexakisphosphate and diphosphoinositol-pentakisphosphate kinase"/>
    <property type="match status" value="1"/>
</dbReference>
<dbReference type="InParanoid" id="A0A6J2YJ74"/>
<evidence type="ECO:0000256" key="6">
    <source>
        <dbReference type="ARBA" id="ARBA00022741"/>
    </source>
</evidence>
<evidence type="ECO:0000256" key="4">
    <source>
        <dbReference type="ARBA" id="ARBA00022490"/>
    </source>
</evidence>
<evidence type="ECO:0000256" key="2">
    <source>
        <dbReference type="ARBA" id="ARBA00005609"/>
    </source>
</evidence>
<dbReference type="PROSITE" id="PS00616">
    <property type="entry name" value="HIS_ACID_PHOSPHAT_1"/>
    <property type="match status" value="1"/>
</dbReference>
<feature type="compositionally biased region" description="Polar residues" evidence="14">
    <location>
        <begin position="1084"/>
        <end position="1101"/>
    </location>
</feature>
<evidence type="ECO:0000256" key="13">
    <source>
        <dbReference type="RuleBase" id="RU365032"/>
    </source>
</evidence>
<dbReference type="PANTHER" id="PTHR12750:SF9">
    <property type="entry name" value="INOSITOL HEXAKISPHOSPHATE AND DIPHOSPHOINOSITOL-PENTAKISPHOSPHATE KINASE"/>
    <property type="match status" value="1"/>
</dbReference>
<dbReference type="InterPro" id="IPR037446">
    <property type="entry name" value="His_Pase_VIP1"/>
</dbReference>
<comment type="catalytic activity">
    <reaction evidence="9">
        <text>5-diphospho-1D-myo-inositol 1,2,3,4,6-pentakisphosphate + ATP + H(+) = 1,5-bis(diphospho)-1D-myo-inositol 2,3,4,6-tetrakisphosphate + ADP</text>
        <dbReference type="Rhea" id="RHEA:10276"/>
        <dbReference type="ChEBI" id="CHEBI:15378"/>
        <dbReference type="ChEBI" id="CHEBI:30616"/>
        <dbReference type="ChEBI" id="CHEBI:58628"/>
        <dbReference type="ChEBI" id="CHEBI:77983"/>
        <dbReference type="ChEBI" id="CHEBI:456216"/>
        <dbReference type="EC" id="2.7.4.24"/>
    </reaction>
    <physiologicalReaction direction="left-to-right" evidence="9">
        <dbReference type="Rhea" id="RHEA:10277"/>
    </physiologicalReaction>
</comment>
<dbReference type="RefSeq" id="XP_030763447.1">
    <property type="nucleotide sequence ID" value="XM_030907587.1"/>
</dbReference>
<evidence type="ECO:0000259" key="15">
    <source>
        <dbReference type="Pfam" id="PF18086"/>
    </source>
</evidence>
<dbReference type="GO" id="GO:0016791">
    <property type="term" value="F:phosphatase activity"/>
    <property type="evidence" value="ECO:0007669"/>
    <property type="project" value="UniProtKB-ARBA"/>
</dbReference>
<keyword evidence="4 13" id="KW-0963">Cytoplasm</keyword>
<feature type="compositionally biased region" description="Low complexity" evidence="14">
    <location>
        <begin position="1482"/>
        <end position="1509"/>
    </location>
</feature>
<dbReference type="GO" id="GO:0032958">
    <property type="term" value="P:inositol phosphate biosynthetic process"/>
    <property type="evidence" value="ECO:0007669"/>
    <property type="project" value="TreeGrafter"/>
</dbReference>
<evidence type="ECO:0000313" key="17">
    <source>
        <dbReference type="RefSeq" id="XP_030763447.1"/>
    </source>
</evidence>
<accession>A0A6J2YJ74</accession>
<dbReference type="Gene3D" id="3.40.50.11950">
    <property type="match status" value="1"/>
</dbReference>
<evidence type="ECO:0000256" key="10">
    <source>
        <dbReference type="ARBA" id="ARBA00034629"/>
    </source>
</evidence>
<feature type="region of interest" description="Disordered" evidence="14">
    <location>
        <begin position="1047"/>
        <end position="1111"/>
    </location>
</feature>
<feature type="compositionally biased region" description="Basic and acidic residues" evidence="14">
    <location>
        <begin position="1924"/>
        <end position="1944"/>
    </location>
</feature>
<dbReference type="Gene3D" id="3.30.470.20">
    <property type="entry name" value="ATP-grasp fold, B domain"/>
    <property type="match status" value="1"/>
</dbReference>
<dbReference type="GO" id="GO:0033857">
    <property type="term" value="F:5-diphosphoinositol pentakisphosphate 1-kinase activity"/>
    <property type="evidence" value="ECO:0007669"/>
    <property type="project" value="TreeGrafter"/>
</dbReference>
<feature type="compositionally biased region" description="Basic and acidic residues" evidence="14">
    <location>
        <begin position="1059"/>
        <end position="1081"/>
    </location>
</feature>
<feature type="compositionally biased region" description="Low complexity" evidence="14">
    <location>
        <begin position="936"/>
        <end position="951"/>
    </location>
</feature>
<dbReference type="Pfam" id="PF18086">
    <property type="entry name" value="PPIP5K2_N"/>
    <property type="match status" value="1"/>
</dbReference>
<feature type="region of interest" description="Disordered" evidence="14">
    <location>
        <begin position="489"/>
        <end position="508"/>
    </location>
</feature>
<dbReference type="OrthoDB" id="18042at2759"/>
<keyword evidence="5 13" id="KW-0808">Transferase</keyword>
<keyword evidence="16" id="KW-1185">Reference proteome</keyword>
<keyword evidence="8 13" id="KW-0067">ATP-binding</keyword>
<comment type="function">
    <text evidence="11">Bifunctional inositol kinase that acts in concert with the IP6K kinases to synthesize the diphosphate group-containing inositol pyrophosphates diphosphoinositol pentakisphosphate, PP-InsP5, and bis-diphosphoinositol tetrakisphosphate, (PP)2-InsP4. PP-InsP5 and (PP)2-InsP4, also respectively called InsP7 and InsP8, may regulate a variety of cellular processes, including apoptosis, vesicle trafficking, cytoskeletal dynamics, and exocytosis. Phosphorylates inositol hexakisphosphate (InsP6) at position 1 to produce PP-InsP5 which is in turn phosphorylated by IP6Ks to produce (PP)2-InsP4. Alternatively, phosphorylates PP-InsP5 at position 1, produced by IP6Ks from InsP6, to produce (PP)2-InsP4.</text>
</comment>
<evidence type="ECO:0000256" key="7">
    <source>
        <dbReference type="ARBA" id="ARBA00022777"/>
    </source>
</evidence>
<dbReference type="FunFam" id="3.40.50.11950:FF:000002">
    <property type="entry name" value="Inositol hexakisphosphate and diphosphoinositol-pentakisphosphate kinase"/>
    <property type="match status" value="1"/>
</dbReference>
<evidence type="ECO:0000256" key="11">
    <source>
        <dbReference type="ARBA" id="ARBA00055071"/>
    </source>
</evidence>
<dbReference type="InterPro" id="IPR033379">
    <property type="entry name" value="Acid_Pase_AS"/>
</dbReference>
<dbReference type="Proteomes" id="UP000504635">
    <property type="component" value="Unplaced"/>
</dbReference>
<name>A0A6J2YJ74_SITOR</name>
<dbReference type="GO" id="GO:0005829">
    <property type="term" value="C:cytosol"/>
    <property type="evidence" value="ECO:0007669"/>
    <property type="project" value="UniProtKB-SubCell"/>
</dbReference>
<protein>
    <recommendedName>
        <fullName evidence="12 13">Inositol hexakisphosphate and diphosphoinositol-pentakisphosphate kinase</fullName>
        <ecNumber evidence="3 13">2.7.4.24</ecNumber>
    </recommendedName>
</protein>
<dbReference type="PANTHER" id="PTHR12750">
    <property type="entry name" value="DIPHOSPHOINOSITOL PENTAKISPHOSPHATE KINASE"/>
    <property type="match status" value="1"/>
</dbReference>
<evidence type="ECO:0000256" key="3">
    <source>
        <dbReference type="ARBA" id="ARBA00012893"/>
    </source>
</evidence>
<feature type="compositionally biased region" description="Polar residues" evidence="14">
    <location>
        <begin position="982"/>
        <end position="991"/>
    </location>
</feature>
<dbReference type="GeneID" id="115888021"/>
<keyword evidence="6 13" id="KW-0547">Nucleotide-binding</keyword>
<evidence type="ECO:0000256" key="14">
    <source>
        <dbReference type="SAM" id="MobiDB-lite"/>
    </source>
</evidence>
<dbReference type="EC" id="2.7.4.24" evidence="3 13"/>
<dbReference type="SUPFAM" id="SSF53254">
    <property type="entry name" value="Phosphoglycerate mutase-like"/>
    <property type="match status" value="1"/>
</dbReference>
<reference evidence="17" key="1">
    <citation type="submission" date="2025-08" db="UniProtKB">
        <authorList>
            <consortium name="RefSeq"/>
        </authorList>
    </citation>
    <scope>IDENTIFICATION</scope>
    <source>
        <tissue evidence="17">Gonads</tissue>
    </source>
</reference>
<dbReference type="InterPro" id="IPR040557">
    <property type="entry name" value="VIP1_N"/>
</dbReference>
<dbReference type="GO" id="GO:0005524">
    <property type="term" value="F:ATP binding"/>
    <property type="evidence" value="ECO:0007669"/>
    <property type="project" value="UniProtKB-KW"/>
</dbReference>
<proteinExistence type="inferred from homology"/>
<organism evidence="16 17">
    <name type="scientific">Sitophilus oryzae</name>
    <name type="common">Rice weevil</name>
    <name type="synonym">Curculio oryzae</name>
    <dbReference type="NCBI Taxonomy" id="7048"/>
    <lineage>
        <taxon>Eukaryota</taxon>
        <taxon>Metazoa</taxon>
        <taxon>Ecdysozoa</taxon>
        <taxon>Arthropoda</taxon>
        <taxon>Hexapoda</taxon>
        <taxon>Insecta</taxon>
        <taxon>Pterygota</taxon>
        <taxon>Neoptera</taxon>
        <taxon>Endopterygota</taxon>
        <taxon>Coleoptera</taxon>
        <taxon>Polyphaga</taxon>
        <taxon>Cucujiformia</taxon>
        <taxon>Curculionidae</taxon>
        <taxon>Dryophthorinae</taxon>
        <taxon>Sitophilus</taxon>
    </lineage>
</organism>
<feature type="region of interest" description="Disordered" evidence="14">
    <location>
        <begin position="1448"/>
        <end position="1520"/>
    </location>
</feature>
<dbReference type="GO" id="GO:0000828">
    <property type="term" value="F:inositol hexakisphosphate kinase activity"/>
    <property type="evidence" value="ECO:0007669"/>
    <property type="project" value="TreeGrafter"/>
</dbReference>
<dbReference type="InterPro" id="IPR000560">
    <property type="entry name" value="His_Pase_clade-2"/>
</dbReference>
<dbReference type="KEGG" id="soy:115888021"/>
<evidence type="ECO:0000256" key="12">
    <source>
        <dbReference type="ARBA" id="ARBA00071668"/>
    </source>
</evidence>
<feature type="region of interest" description="Disordered" evidence="14">
    <location>
        <begin position="1868"/>
        <end position="1944"/>
    </location>
</feature>
<feature type="region of interest" description="Disordered" evidence="14">
    <location>
        <begin position="976"/>
        <end position="995"/>
    </location>
</feature>
<dbReference type="CDD" id="cd07061">
    <property type="entry name" value="HP_HAP_like"/>
    <property type="match status" value="1"/>
</dbReference>
<feature type="domain" description="VIP1 N-terminal" evidence="15">
    <location>
        <begin position="52"/>
        <end position="141"/>
    </location>
</feature>
<dbReference type="Gene3D" id="3.40.50.1240">
    <property type="entry name" value="Phosphoglycerate mutase-like"/>
    <property type="match status" value="1"/>
</dbReference>
<comment type="catalytic activity">
    <reaction evidence="10">
        <text>1D-myo-inositol hexakisphosphate + ATP = 1-diphospho-1D-myo-inositol 2,3,4,5,6-pentakisphosphate + ADP</text>
        <dbReference type="Rhea" id="RHEA:37459"/>
        <dbReference type="ChEBI" id="CHEBI:30616"/>
        <dbReference type="ChEBI" id="CHEBI:58130"/>
        <dbReference type="ChEBI" id="CHEBI:74946"/>
        <dbReference type="ChEBI" id="CHEBI:456216"/>
        <dbReference type="EC" id="2.7.4.24"/>
    </reaction>
    <physiologicalReaction direction="left-to-right" evidence="10">
        <dbReference type="Rhea" id="RHEA:37460"/>
    </physiologicalReaction>
</comment>